<evidence type="ECO:0000313" key="10">
    <source>
        <dbReference type="EMBL" id="KAF9785692.1"/>
    </source>
</evidence>
<dbReference type="AlphaFoldDB" id="A0A9P6L6M1"/>
<dbReference type="Pfam" id="PF04082">
    <property type="entry name" value="Fungal_trans"/>
    <property type="match status" value="1"/>
</dbReference>
<feature type="region of interest" description="Disordered" evidence="8">
    <location>
        <begin position="173"/>
        <end position="212"/>
    </location>
</feature>
<feature type="compositionally biased region" description="Basic and acidic residues" evidence="8">
    <location>
        <begin position="122"/>
        <end position="133"/>
    </location>
</feature>
<comment type="subcellular location">
    <subcellularLocation>
        <location evidence="1">Nucleus</location>
    </subcellularLocation>
</comment>
<evidence type="ECO:0000256" key="1">
    <source>
        <dbReference type="ARBA" id="ARBA00004123"/>
    </source>
</evidence>
<dbReference type="InterPro" id="IPR036864">
    <property type="entry name" value="Zn2-C6_fun-type_DNA-bd_sf"/>
</dbReference>
<keyword evidence="4" id="KW-0805">Transcription regulation</keyword>
<dbReference type="EMBL" id="WIUZ02000006">
    <property type="protein sequence ID" value="KAF9785692.1"/>
    <property type="molecule type" value="Genomic_DNA"/>
</dbReference>
<dbReference type="GO" id="GO:0005634">
    <property type="term" value="C:nucleus"/>
    <property type="evidence" value="ECO:0007669"/>
    <property type="project" value="UniProtKB-SubCell"/>
</dbReference>
<dbReference type="InterPro" id="IPR051615">
    <property type="entry name" value="Transcr_Regulatory_Elem"/>
</dbReference>
<keyword evidence="5" id="KW-0238">DNA-binding</keyword>
<keyword evidence="7" id="KW-0539">Nucleus</keyword>
<reference evidence="10" key="2">
    <citation type="submission" date="2020-11" db="EMBL/GenBank/DDBJ databases">
        <authorList>
            <consortium name="DOE Joint Genome Institute"/>
            <person name="Kuo A."/>
            <person name="Miyauchi S."/>
            <person name="Kiss E."/>
            <person name="Drula E."/>
            <person name="Kohler A."/>
            <person name="Sanchez-Garcia M."/>
            <person name="Andreopoulos B."/>
            <person name="Barry K.W."/>
            <person name="Bonito G."/>
            <person name="Buee M."/>
            <person name="Carver A."/>
            <person name="Chen C."/>
            <person name="Cichocki N."/>
            <person name="Clum A."/>
            <person name="Culley D."/>
            <person name="Crous P.W."/>
            <person name="Fauchery L."/>
            <person name="Girlanda M."/>
            <person name="Hayes R."/>
            <person name="Keri Z."/>
            <person name="Labutti K."/>
            <person name="Lipzen A."/>
            <person name="Lombard V."/>
            <person name="Magnuson J."/>
            <person name="Maillard F."/>
            <person name="Morin E."/>
            <person name="Murat C."/>
            <person name="Nolan M."/>
            <person name="Ohm R."/>
            <person name="Pangilinan J."/>
            <person name="Pereira M."/>
            <person name="Perotto S."/>
            <person name="Peter M."/>
            <person name="Riley R."/>
            <person name="Sitrit Y."/>
            <person name="Stielow B."/>
            <person name="Szollosi G."/>
            <person name="Zifcakova L."/>
            <person name="Stursova M."/>
            <person name="Spatafora J.W."/>
            <person name="Tedersoo L."/>
            <person name="Vaario L.-M."/>
            <person name="Yamada A."/>
            <person name="Yan M."/>
            <person name="Wang P."/>
            <person name="Xu J."/>
            <person name="Bruns T."/>
            <person name="Baldrian P."/>
            <person name="Vilgalys R."/>
            <person name="Henrissat B."/>
            <person name="Grigoriev I.V."/>
            <person name="Hibbett D."/>
            <person name="Nagy L.G."/>
            <person name="Martin F.M."/>
        </authorList>
    </citation>
    <scope>NUCLEOTIDE SEQUENCE</scope>
    <source>
        <strain evidence="10">UH-Tt-Lm1</strain>
    </source>
</reference>
<dbReference type="PANTHER" id="PTHR31313">
    <property type="entry name" value="TY1 ENHANCER ACTIVATOR"/>
    <property type="match status" value="1"/>
</dbReference>
<feature type="region of interest" description="Disordered" evidence="8">
    <location>
        <begin position="114"/>
        <end position="157"/>
    </location>
</feature>
<dbReference type="PANTHER" id="PTHR31313:SF78">
    <property type="entry name" value="TRANSCRIPTION FACTOR DOMAIN-CONTAINING PROTEIN"/>
    <property type="match status" value="1"/>
</dbReference>
<keyword evidence="11" id="KW-1185">Reference proteome</keyword>
<accession>A0A9P6L6M1</accession>
<dbReference type="InterPro" id="IPR001138">
    <property type="entry name" value="Zn2Cys6_DnaBD"/>
</dbReference>
<evidence type="ECO:0000256" key="2">
    <source>
        <dbReference type="ARBA" id="ARBA00022723"/>
    </source>
</evidence>
<evidence type="ECO:0000256" key="7">
    <source>
        <dbReference type="ARBA" id="ARBA00023242"/>
    </source>
</evidence>
<dbReference type="Proteomes" id="UP000736335">
    <property type="component" value="Unassembled WGS sequence"/>
</dbReference>
<dbReference type="GO" id="GO:0000981">
    <property type="term" value="F:DNA-binding transcription factor activity, RNA polymerase II-specific"/>
    <property type="evidence" value="ECO:0007669"/>
    <property type="project" value="InterPro"/>
</dbReference>
<evidence type="ECO:0000256" key="3">
    <source>
        <dbReference type="ARBA" id="ARBA00022833"/>
    </source>
</evidence>
<evidence type="ECO:0000256" key="6">
    <source>
        <dbReference type="ARBA" id="ARBA00023163"/>
    </source>
</evidence>
<evidence type="ECO:0000256" key="8">
    <source>
        <dbReference type="SAM" id="MobiDB-lite"/>
    </source>
</evidence>
<protein>
    <submittedName>
        <fullName evidence="10">Fungal-specific transcription factor domain-containing protein</fullName>
    </submittedName>
</protein>
<keyword evidence="3" id="KW-0862">Zinc</keyword>
<name>A0A9P6L6M1_9AGAM</name>
<gene>
    <name evidence="10" type="ORF">BJ322DRAFT_1099578</name>
</gene>
<dbReference type="InterPro" id="IPR007219">
    <property type="entry name" value="XnlR_reg_dom"/>
</dbReference>
<dbReference type="CDD" id="cd12148">
    <property type="entry name" value="fungal_TF_MHR"/>
    <property type="match status" value="1"/>
</dbReference>
<feature type="compositionally biased region" description="Polar residues" evidence="8">
    <location>
        <begin position="177"/>
        <end position="204"/>
    </location>
</feature>
<dbReference type="Gene3D" id="4.10.240.10">
    <property type="entry name" value="Zn(2)-C6 fungal-type DNA-binding domain"/>
    <property type="match status" value="1"/>
</dbReference>
<dbReference type="CDD" id="cd00067">
    <property type="entry name" value="GAL4"/>
    <property type="match status" value="1"/>
</dbReference>
<keyword evidence="6" id="KW-0804">Transcription</keyword>
<sequence>MSHLNSDVSDDEAGSRKRRSTRACDQCRKTKSKCERISDSLCTNCVSMDTGPSYKRGPPKGYISAIEQRMQHFEALLGVIMQTSDPRALGLINELRQDELARLILNRVDAGRFGPSGRGFHARGEKSPRENSRSARRQSRVTREFVSNEDSSVVLPPPTIEWQDRLCKDLDLHRSRSSPGSGSETAYSRAGSVSSPASHSISTDGSDHAHQRRRLDSDFVGLSAEPQAWNGMYTMEASSSDDPVHEDGFKAFGQLSLDGESQEVRFHGKTSGLHLLGRSDRTDHRNEGGVWHLPRVRKWPRAIDDVAHLLQEEHDVAMPPMHVQERLVDLYFTYMHPSLPMIHKAQRYAMDPQKDASKAKQNVSKLLLLSMFSISARYLDDVDTIVNNEKENGATYVADAQKLLNKVYRYSRTSTIQSLLLLGIREFGIGSMEQGWLYMAMAKAMALDLGLNRSTEDWKVGGKHILSANDMESRKRIWWACCITDNASIQWRRCLVDSGHPGRNPIIREGDFDTSLPDINQDEETEIWPPPAHQGLDHAPGPALILSCFKAWASLSVIIGSVADRIYPVKSTSRIPRRTWLARLEAQLDQWYFELPEALRYEPASKRAIPPPHVLRLHTTYWSAVLLLHRAFIPNWRNSSKCSDPFALKAFDLCQTAASRISTAVTSYREKYGLLRASPFLTPALLSAGIMHVVTLSLTPESIQASLGLQQCLLALKDLEKPWPASSRAYDLLHGVKLQFDNLQGFASSGNQGRNKRPASDAFEKEQASEVLAREAIGPPIPDSKVVTAGFGDHVGVQDLSNQLMAHILGLDVNPGIVDSTSSLFPGYRCDQGSGIQQPPEGFMGDSWPLDTSYLGMDPNFASYEPQPMNVGGFPYVVPPPQEGLVQHNLFYNLQDLM</sequence>
<feature type="region of interest" description="Disordered" evidence="8">
    <location>
        <begin position="1"/>
        <end position="22"/>
    </location>
</feature>
<dbReference type="SUPFAM" id="SSF57701">
    <property type="entry name" value="Zn2/Cys6 DNA-binding domain"/>
    <property type="match status" value="1"/>
</dbReference>
<dbReference type="GO" id="GO:0003677">
    <property type="term" value="F:DNA binding"/>
    <property type="evidence" value="ECO:0007669"/>
    <property type="project" value="UniProtKB-KW"/>
</dbReference>
<comment type="caution">
    <text evidence="10">The sequence shown here is derived from an EMBL/GenBank/DDBJ whole genome shotgun (WGS) entry which is preliminary data.</text>
</comment>
<evidence type="ECO:0000313" key="11">
    <source>
        <dbReference type="Proteomes" id="UP000736335"/>
    </source>
</evidence>
<dbReference type="GO" id="GO:0006351">
    <property type="term" value="P:DNA-templated transcription"/>
    <property type="evidence" value="ECO:0007669"/>
    <property type="project" value="InterPro"/>
</dbReference>
<keyword evidence="2" id="KW-0479">Metal-binding</keyword>
<evidence type="ECO:0000256" key="4">
    <source>
        <dbReference type="ARBA" id="ARBA00023015"/>
    </source>
</evidence>
<evidence type="ECO:0000256" key="5">
    <source>
        <dbReference type="ARBA" id="ARBA00023125"/>
    </source>
</evidence>
<evidence type="ECO:0000259" key="9">
    <source>
        <dbReference type="Pfam" id="PF04082"/>
    </source>
</evidence>
<proteinExistence type="predicted"/>
<dbReference type="GO" id="GO:0008270">
    <property type="term" value="F:zinc ion binding"/>
    <property type="evidence" value="ECO:0007669"/>
    <property type="project" value="InterPro"/>
</dbReference>
<dbReference type="OrthoDB" id="2123952at2759"/>
<feature type="domain" description="Xylanolytic transcriptional activator regulatory" evidence="9">
    <location>
        <begin position="329"/>
        <end position="592"/>
    </location>
</feature>
<organism evidence="10 11">
    <name type="scientific">Thelephora terrestris</name>
    <dbReference type="NCBI Taxonomy" id="56493"/>
    <lineage>
        <taxon>Eukaryota</taxon>
        <taxon>Fungi</taxon>
        <taxon>Dikarya</taxon>
        <taxon>Basidiomycota</taxon>
        <taxon>Agaricomycotina</taxon>
        <taxon>Agaricomycetes</taxon>
        <taxon>Thelephorales</taxon>
        <taxon>Thelephoraceae</taxon>
        <taxon>Thelephora</taxon>
    </lineage>
</organism>
<reference evidence="10" key="1">
    <citation type="journal article" date="2020" name="Nat. Commun.">
        <title>Large-scale genome sequencing of mycorrhizal fungi provides insights into the early evolution of symbiotic traits.</title>
        <authorList>
            <person name="Miyauchi S."/>
            <person name="Kiss E."/>
            <person name="Kuo A."/>
            <person name="Drula E."/>
            <person name="Kohler A."/>
            <person name="Sanchez-Garcia M."/>
            <person name="Morin E."/>
            <person name="Andreopoulos B."/>
            <person name="Barry K.W."/>
            <person name="Bonito G."/>
            <person name="Buee M."/>
            <person name="Carver A."/>
            <person name="Chen C."/>
            <person name="Cichocki N."/>
            <person name="Clum A."/>
            <person name="Culley D."/>
            <person name="Crous P.W."/>
            <person name="Fauchery L."/>
            <person name="Girlanda M."/>
            <person name="Hayes R.D."/>
            <person name="Keri Z."/>
            <person name="LaButti K."/>
            <person name="Lipzen A."/>
            <person name="Lombard V."/>
            <person name="Magnuson J."/>
            <person name="Maillard F."/>
            <person name="Murat C."/>
            <person name="Nolan M."/>
            <person name="Ohm R.A."/>
            <person name="Pangilinan J."/>
            <person name="Pereira M.F."/>
            <person name="Perotto S."/>
            <person name="Peter M."/>
            <person name="Pfister S."/>
            <person name="Riley R."/>
            <person name="Sitrit Y."/>
            <person name="Stielow J.B."/>
            <person name="Szollosi G."/>
            <person name="Zifcakova L."/>
            <person name="Stursova M."/>
            <person name="Spatafora J.W."/>
            <person name="Tedersoo L."/>
            <person name="Vaario L.M."/>
            <person name="Yamada A."/>
            <person name="Yan M."/>
            <person name="Wang P."/>
            <person name="Xu J."/>
            <person name="Bruns T."/>
            <person name="Baldrian P."/>
            <person name="Vilgalys R."/>
            <person name="Dunand C."/>
            <person name="Henrissat B."/>
            <person name="Grigoriev I.V."/>
            <person name="Hibbett D."/>
            <person name="Nagy L.G."/>
            <person name="Martin F.M."/>
        </authorList>
    </citation>
    <scope>NUCLEOTIDE SEQUENCE</scope>
    <source>
        <strain evidence="10">UH-Tt-Lm1</strain>
    </source>
</reference>